<name>B8C4N7_THAPS</name>
<evidence type="ECO:0000256" key="1">
    <source>
        <dbReference type="SAM" id="MobiDB-lite"/>
    </source>
</evidence>
<feature type="region of interest" description="Disordered" evidence="1">
    <location>
        <begin position="402"/>
        <end position="432"/>
    </location>
</feature>
<dbReference type="InterPro" id="IPR053159">
    <property type="entry name" value="Hybrid_Histidine_Kinase"/>
</dbReference>
<dbReference type="RefSeq" id="XP_002291650.1">
    <property type="nucleotide sequence ID" value="XM_002291614.1"/>
</dbReference>
<organism evidence="2 3">
    <name type="scientific">Thalassiosira pseudonana</name>
    <name type="common">Marine diatom</name>
    <name type="synonym">Cyclotella nana</name>
    <dbReference type="NCBI Taxonomy" id="35128"/>
    <lineage>
        <taxon>Eukaryota</taxon>
        <taxon>Sar</taxon>
        <taxon>Stramenopiles</taxon>
        <taxon>Ochrophyta</taxon>
        <taxon>Bacillariophyta</taxon>
        <taxon>Coscinodiscophyceae</taxon>
        <taxon>Thalassiosirophycidae</taxon>
        <taxon>Thalassiosirales</taxon>
        <taxon>Thalassiosiraceae</taxon>
        <taxon>Thalassiosira</taxon>
    </lineage>
</organism>
<accession>B8C4N7</accession>
<feature type="compositionally biased region" description="Basic and acidic residues" evidence="1">
    <location>
        <begin position="305"/>
        <end position="321"/>
    </location>
</feature>
<dbReference type="GeneID" id="7446351"/>
<dbReference type="PANTHER" id="PTHR43642:SF1">
    <property type="entry name" value="HYBRID SIGNAL TRANSDUCTION HISTIDINE KINASE G"/>
    <property type="match status" value="1"/>
</dbReference>
<evidence type="ECO:0008006" key="4">
    <source>
        <dbReference type="Google" id="ProtNLM"/>
    </source>
</evidence>
<dbReference type="PANTHER" id="PTHR43642">
    <property type="entry name" value="HYBRID SIGNAL TRANSDUCTION HISTIDINE KINASE G"/>
    <property type="match status" value="1"/>
</dbReference>
<keyword evidence="3" id="KW-1185">Reference proteome</keyword>
<evidence type="ECO:0000313" key="2">
    <source>
        <dbReference type="EMBL" id="EED91757.1"/>
    </source>
</evidence>
<reference evidence="2 3" key="2">
    <citation type="journal article" date="2008" name="Nature">
        <title>The Phaeodactylum genome reveals the evolutionary history of diatom genomes.</title>
        <authorList>
            <person name="Bowler C."/>
            <person name="Allen A.E."/>
            <person name="Badger J.H."/>
            <person name="Grimwood J."/>
            <person name="Jabbari K."/>
            <person name="Kuo A."/>
            <person name="Maheswari U."/>
            <person name="Martens C."/>
            <person name="Maumus F."/>
            <person name="Otillar R.P."/>
            <person name="Rayko E."/>
            <person name="Salamov A."/>
            <person name="Vandepoele K."/>
            <person name="Beszteri B."/>
            <person name="Gruber A."/>
            <person name="Heijde M."/>
            <person name="Katinka M."/>
            <person name="Mock T."/>
            <person name="Valentin K."/>
            <person name="Verret F."/>
            <person name="Berges J.A."/>
            <person name="Brownlee C."/>
            <person name="Cadoret J.P."/>
            <person name="Chiovitti A."/>
            <person name="Choi C.J."/>
            <person name="Coesel S."/>
            <person name="De Martino A."/>
            <person name="Detter J.C."/>
            <person name="Durkin C."/>
            <person name="Falciatore A."/>
            <person name="Fournet J."/>
            <person name="Haruta M."/>
            <person name="Huysman M.J."/>
            <person name="Jenkins B.D."/>
            <person name="Jiroutova K."/>
            <person name="Jorgensen R.E."/>
            <person name="Joubert Y."/>
            <person name="Kaplan A."/>
            <person name="Kroger N."/>
            <person name="Kroth P.G."/>
            <person name="La Roche J."/>
            <person name="Lindquist E."/>
            <person name="Lommer M."/>
            <person name="Martin-Jezequel V."/>
            <person name="Lopez P.J."/>
            <person name="Lucas S."/>
            <person name="Mangogna M."/>
            <person name="McGinnis K."/>
            <person name="Medlin L.K."/>
            <person name="Montsant A."/>
            <person name="Oudot-Le Secq M.P."/>
            <person name="Napoli C."/>
            <person name="Obornik M."/>
            <person name="Parker M.S."/>
            <person name="Petit J.L."/>
            <person name="Porcel B.M."/>
            <person name="Poulsen N."/>
            <person name="Robison M."/>
            <person name="Rychlewski L."/>
            <person name="Rynearson T.A."/>
            <person name="Schmutz J."/>
            <person name="Shapiro H."/>
            <person name="Siaut M."/>
            <person name="Stanley M."/>
            <person name="Sussman M.R."/>
            <person name="Taylor A.R."/>
            <person name="Vardi A."/>
            <person name="von Dassow P."/>
            <person name="Vyverman W."/>
            <person name="Willis A."/>
            <person name="Wyrwicz L.S."/>
            <person name="Rokhsar D.S."/>
            <person name="Weissenbach J."/>
            <person name="Armbrust E.V."/>
            <person name="Green B.R."/>
            <person name="Van de Peer Y."/>
            <person name="Grigoriev I.V."/>
        </authorList>
    </citation>
    <scope>NUCLEOTIDE SEQUENCE [LARGE SCALE GENOMIC DNA]</scope>
    <source>
        <strain evidence="2 3">CCMP1335</strain>
    </source>
</reference>
<feature type="region of interest" description="Disordered" evidence="1">
    <location>
        <begin position="187"/>
        <end position="232"/>
    </location>
</feature>
<dbReference type="EMBL" id="CM000643">
    <property type="protein sequence ID" value="EED91757.1"/>
    <property type="molecule type" value="Genomic_DNA"/>
</dbReference>
<proteinExistence type="predicted"/>
<feature type="compositionally biased region" description="Low complexity" evidence="1">
    <location>
        <begin position="284"/>
        <end position="297"/>
    </location>
</feature>
<feature type="region of interest" description="Disordered" evidence="1">
    <location>
        <begin position="284"/>
        <end position="321"/>
    </location>
</feature>
<feature type="region of interest" description="Disordered" evidence="1">
    <location>
        <begin position="68"/>
        <end position="93"/>
    </location>
</feature>
<sequence length="1569" mass="174439">MHGNNSDHQSSKEKRWGPLSARLEEQCEEALSMDIDDADRFGVGVPMASSVAAAVQAQRAGMPLFPPPLNSLFSRQSSDPPTPMARSASMGVTDPSMGMVRAISIPGSAGWDQIEQQQQQQLMNGRRFSMESSFQQQGQYMNQLYPPPQYHDALLGHQQQQATAFTSEQFQRQHQQNEMYIQQLLHQSQQMQNQSMNTNNPAHSDEQEDDQLGDQQQPKTETQLNQLSDEEQTIPLKKWIDANKTNEGPSTSSTLSSAKMQYIEQSVLISYYIVDKLVNCCDGSNNSKRNSSSSNINTIEDNDDFSAKGEHDEGWEPKPRDMNEDCIVVTMMPPSLDSATTASMISDVNFDIIRNFDWSGSSFDDDVSSPNSNSNGNSATPNKGVGAMLGALGKLLYKLFMEGEDAPSPPPPESTGECISADPPSNRDASTEDDDIMNMLRQLSKSGPEEGDCFYITTSLRSAGIPMPVCRLISDILGTSSVLKASTVQPLSSNMNITLPDILMDLKQMIDFPDACLFASVTSRWELVFGSDRMFGRKKELQQLMDAAARVESCSLGEEGNGLNSVDNALMNFSNSTPRRKKELVQEVRKPLTARGWVFLRCKVEKSNQTDSLLAFGLDEFFSSGTACSPRVAGGYVGSIIDSSPTSGSTSNACSCNNNGCPRRVCQRLESLIGLDGIKSLAQQMPNLRRLVNELFPHQSIVCDANSGLTLGMPMQASGQMYYLFGMLLDALSFCCPVVFFVDDLQWADAASIKLITSLVNIVGAPQFDGSSSVSRMLFIGACRVDEDVAGVTPMNNFLQQLESCGNTTYLTLKGFTLESLNEMISEALCLPRRKTRSLSEVVYQKTQGMPLFVIEFLDALLTEKLLFHDAATGWDWDVDSVDLKAISKSVAELLTRKLQRLPPDVLTGLKVASCFGPHVDFHVIEAIEDFDSTRAEGLIDIAGQTSSYTHDLIQQAAFGLIPTADRVALLLKLVSCLMGKASAESDPDCFLFVTADLVNRIGRDGVSNNPDQSRLFAQLNLKAGRKAMSMTDFVSALKYLTSGVTFLQGDYWRHSYLLSLGLFENLASANYLNGQHDQAFVQVKKVLDNATCFEHKFNCYCVYINILAVGSIDRAMDKIYELLPYVGENINRSDVDQEHVLRETVSLKHSLSGGQKDKLLQMRPMEDRTKLMAMKLLSILVLHYNSQRTFMGGYLAGKMIRISMEYGHCEDTIYAISIFSCAMLHIFNDLNEASDLVRTALSLMQYYNAEHLIPRVYGLIYGVVLVLKVQVHATLDPLLRACRLSFTNGNYEHATLNTILYVGRCFSCGKKLPLMLSEVNAFTQQHKQQNQIRIMQLFLAPAYDTISALSGISLDSSETLPQLAEAINADFAQEAIDRKEIVFVQAALALSVMKSFALRDFITASELILRHPDTFDFLFQRQTKGIEYAFFFYGGLICFHMARETRDLQWLERGSNALATYEHFATINNWNFEHKYLLLKAELHHCRGETEAASNAYHDAVDSARNHHFVHHEAYACELAARYYGNFGSKREAREMLQKSCNAYVEWGAQNKADEMIKLLEYFGGSGT</sequence>
<reference evidence="2 3" key="1">
    <citation type="journal article" date="2004" name="Science">
        <title>The genome of the diatom Thalassiosira pseudonana: ecology, evolution, and metabolism.</title>
        <authorList>
            <person name="Armbrust E.V."/>
            <person name="Berges J.A."/>
            <person name="Bowler C."/>
            <person name="Green B.R."/>
            <person name="Martinez D."/>
            <person name="Putnam N.H."/>
            <person name="Zhou S."/>
            <person name="Allen A.E."/>
            <person name="Apt K.E."/>
            <person name="Bechner M."/>
            <person name="Brzezinski M.A."/>
            <person name="Chaal B.K."/>
            <person name="Chiovitti A."/>
            <person name="Davis A.K."/>
            <person name="Demarest M.S."/>
            <person name="Detter J.C."/>
            <person name="Glavina T."/>
            <person name="Goodstein D."/>
            <person name="Hadi M.Z."/>
            <person name="Hellsten U."/>
            <person name="Hildebrand M."/>
            <person name="Jenkins B.D."/>
            <person name="Jurka J."/>
            <person name="Kapitonov V.V."/>
            <person name="Kroger N."/>
            <person name="Lau W.W."/>
            <person name="Lane T.W."/>
            <person name="Larimer F.W."/>
            <person name="Lippmeier J.C."/>
            <person name="Lucas S."/>
            <person name="Medina M."/>
            <person name="Montsant A."/>
            <person name="Obornik M."/>
            <person name="Parker M.S."/>
            <person name="Palenik B."/>
            <person name="Pazour G.J."/>
            <person name="Richardson P.M."/>
            <person name="Rynearson T.A."/>
            <person name="Saito M.A."/>
            <person name="Schwartz D.C."/>
            <person name="Thamatrakoln K."/>
            <person name="Valentin K."/>
            <person name="Vardi A."/>
            <person name="Wilkerson F.P."/>
            <person name="Rokhsar D.S."/>
        </authorList>
    </citation>
    <scope>NUCLEOTIDE SEQUENCE [LARGE SCALE GENOMIC DNA]</scope>
    <source>
        <strain evidence="2 3">CCMP1335</strain>
    </source>
</reference>
<gene>
    <name evidence="2" type="ORF">THAPSDRAFT_6560</name>
</gene>
<feature type="compositionally biased region" description="Low complexity" evidence="1">
    <location>
        <begin position="187"/>
        <end position="197"/>
    </location>
</feature>
<dbReference type="InParanoid" id="B8C4N7"/>
<evidence type="ECO:0000313" key="3">
    <source>
        <dbReference type="Proteomes" id="UP000001449"/>
    </source>
</evidence>
<feature type="compositionally biased region" description="Polar residues" evidence="1">
    <location>
        <begin position="218"/>
        <end position="227"/>
    </location>
</feature>
<feature type="region of interest" description="Disordered" evidence="1">
    <location>
        <begin position="1"/>
        <end position="21"/>
    </location>
</feature>
<dbReference type="KEGG" id="tps:THAPSDRAFT_6560"/>
<feature type="compositionally biased region" description="Low complexity" evidence="1">
    <location>
        <begin position="368"/>
        <end position="378"/>
    </location>
</feature>
<protein>
    <recommendedName>
        <fullName evidence="4">Orc1-like AAA ATPase domain-containing protein</fullName>
    </recommendedName>
</protein>
<feature type="region of interest" description="Disordered" evidence="1">
    <location>
        <begin position="364"/>
        <end position="384"/>
    </location>
</feature>
<dbReference type="Proteomes" id="UP000001449">
    <property type="component" value="Chromosome 6"/>
</dbReference>
<dbReference type="PaxDb" id="35128-Thaps6560"/>
<dbReference type="HOGENOM" id="CLU_001993_2_0_1"/>